<dbReference type="EMBL" id="CP137573">
    <property type="protein sequence ID" value="WOX26136.1"/>
    <property type="molecule type" value="Genomic_DNA"/>
</dbReference>
<sequence>MIDEFAKGNLQGRLRRDRRALLWKLDGLSEYDVRRPLTATGTNLLGLVKHVATVEARYFGEVFDRPSPEPLPRWQDHNGSDLWATEDETRDQIVGFYRRTWEHSDATIDELPLDAPGHVPWWPEPGPNTNLFAVMVHVLGESNRHAGHADVLREGLDGRTGMRPEHERQIDEAARAAYCAKIEQAARSAAPINEALIVSE</sequence>
<keyword evidence="2" id="KW-1185">Reference proteome</keyword>
<dbReference type="Proteomes" id="UP001301731">
    <property type="component" value="Chromosome"/>
</dbReference>
<dbReference type="RefSeq" id="WP_318109038.1">
    <property type="nucleotide sequence ID" value="NZ_CP137573.1"/>
</dbReference>
<dbReference type="InterPro" id="IPR034660">
    <property type="entry name" value="DinB/YfiT-like"/>
</dbReference>
<evidence type="ECO:0000313" key="2">
    <source>
        <dbReference type="Proteomes" id="UP001301731"/>
    </source>
</evidence>
<proteinExistence type="predicted"/>
<dbReference type="InterPro" id="IPR007061">
    <property type="entry name" value="MST-like"/>
</dbReference>
<organism evidence="1 2">
    <name type="scientific">Streptomyces solicathayae</name>
    <dbReference type="NCBI Taxonomy" id="3081768"/>
    <lineage>
        <taxon>Bacteria</taxon>
        <taxon>Bacillati</taxon>
        <taxon>Actinomycetota</taxon>
        <taxon>Actinomycetes</taxon>
        <taxon>Kitasatosporales</taxon>
        <taxon>Streptomycetaceae</taxon>
        <taxon>Streptomyces</taxon>
    </lineage>
</organism>
<protein>
    <submittedName>
        <fullName evidence="1">DinB family protein</fullName>
    </submittedName>
</protein>
<accession>A0ABZ0M3W6</accession>
<dbReference type="Pfam" id="PF04978">
    <property type="entry name" value="MST"/>
    <property type="match status" value="1"/>
</dbReference>
<gene>
    <name evidence="1" type="ORF">R2D22_34020</name>
</gene>
<reference evidence="1 2" key="1">
    <citation type="submission" date="2023-10" db="EMBL/GenBank/DDBJ databases">
        <title>The genome sequence of Streptomyces sp. HUAS YS2.</title>
        <authorList>
            <person name="Mo P."/>
        </authorList>
    </citation>
    <scope>NUCLEOTIDE SEQUENCE [LARGE SCALE GENOMIC DNA]</scope>
    <source>
        <strain evidence="1 2">HUAS YS2</strain>
    </source>
</reference>
<dbReference type="SUPFAM" id="SSF109854">
    <property type="entry name" value="DinB/YfiT-like putative metalloenzymes"/>
    <property type="match status" value="1"/>
</dbReference>
<name>A0ABZ0M3W6_9ACTN</name>
<dbReference type="Gene3D" id="1.20.120.450">
    <property type="entry name" value="dinb family like domain"/>
    <property type="match status" value="1"/>
</dbReference>
<evidence type="ECO:0000313" key="1">
    <source>
        <dbReference type="EMBL" id="WOX26136.1"/>
    </source>
</evidence>